<dbReference type="HOGENOM" id="CLU_3182832_0_0_9"/>
<dbReference type="GO" id="GO:0004803">
    <property type="term" value="F:transposase activity"/>
    <property type="evidence" value="ECO:0007669"/>
    <property type="project" value="InterPro"/>
</dbReference>
<keyword evidence="3" id="KW-1185">Reference proteome</keyword>
<dbReference type="SUPFAM" id="SSF143422">
    <property type="entry name" value="Transposase IS200-like"/>
    <property type="match status" value="1"/>
</dbReference>
<dbReference type="Gene3D" id="3.30.70.1290">
    <property type="entry name" value="Transposase IS200-like"/>
    <property type="match status" value="1"/>
</dbReference>
<dbReference type="KEGG" id="dae:Dtox_2156"/>
<reference evidence="2 3" key="1">
    <citation type="journal article" date="2009" name="Stand. Genomic Sci.">
        <title>Complete genome sequence of Desulfotomaculum acetoxidans type strain (5575).</title>
        <authorList>
            <person name="Spring S."/>
            <person name="Lapidus A."/>
            <person name="Schroder M."/>
            <person name="Gleim D."/>
            <person name="Sims D."/>
            <person name="Meincke L."/>
            <person name="Glavina Del Rio T."/>
            <person name="Tice H."/>
            <person name="Copeland A."/>
            <person name="Cheng J.F."/>
            <person name="Lucas S."/>
            <person name="Chen F."/>
            <person name="Nolan M."/>
            <person name="Bruce D."/>
            <person name="Goodwin L."/>
            <person name="Pitluck S."/>
            <person name="Ivanova N."/>
            <person name="Mavromatis K."/>
            <person name="Mikhailova N."/>
            <person name="Pati A."/>
            <person name="Chen A."/>
            <person name="Palaniappan K."/>
            <person name="Land M."/>
            <person name="Hauser L."/>
            <person name="Chang Y.J."/>
            <person name="Jeffries C.D."/>
            <person name="Chain P."/>
            <person name="Saunders E."/>
            <person name="Brettin T."/>
            <person name="Detter J.C."/>
            <person name="Goker M."/>
            <person name="Bristow J."/>
            <person name="Eisen J.A."/>
            <person name="Markowitz V."/>
            <person name="Hugenholtz P."/>
            <person name="Kyrpides N.C."/>
            <person name="Klenk H.P."/>
            <person name="Han C."/>
        </authorList>
    </citation>
    <scope>NUCLEOTIDE SEQUENCE [LARGE SCALE GENOMIC DNA]</scope>
    <source>
        <strain evidence="3">ATCC 49208 / DSM 771 / VKM B-1644</strain>
    </source>
</reference>
<dbReference type="STRING" id="485916.Dtox_2156"/>
<accession>C8VZ71</accession>
<proteinExistence type="predicted"/>
<dbReference type="InterPro" id="IPR036515">
    <property type="entry name" value="Transposase_17_sf"/>
</dbReference>
<evidence type="ECO:0000313" key="2">
    <source>
        <dbReference type="EMBL" id="ACV62981.1"/>
    </source>
</evidence>
<sequence>MTEYRKSSHSVYDIKYHFVWVIKYRYKILRDKVALRLASSSINSAV</sequence>
<protein>
    <recommendedName>
        <fullName evidence="1">Transposase IS200-like domain-containing protein</fullName>
    </recommendedName>
</protein>
<dbReference type="EMBL" id="CP001720">
    <property type="protein sequence ID" value="ACV62981.1"/>
    <property type="molecule type" value="Genomic_DNA"/>
</dbReference>
<name>C8VZ71_DESAS</name>
<feature type="domain" description="Transposase IS200-like" evidence="1">
    <location>
        <begin position="10"/>
        <end position="39"/>
    </location>
</feature>
<dbReference type="GO" id="GO:0003677">
    <property type="term" value="F:DNA binding"/>
    <property type="evidence" value="ECO:0007669"/>
    <property type="project" value="InterPro"/>
</dbReference>
<dbReference type="AlphaFoldDB" id="C8VZ71"/>
<evidence type="ECO:0000259" key="1">
    <source>
        <dbReference type="Pfam" id="PF01797"/>
    </source>
</evidence>
<gene>
    <name evidence="2" type="ordered locus">Dtox_2156</name>
</gene>
<organism evidence="2 3">
    <name type="scientific">Desulfofarcimen acetoxidans (strain ATCC 49208 / DSM 771 / KCTC 5769 / VKM B-1644 / 5575)</name>
    <name type="common">Desulfotomaculum acetoxidans</name>
    <dbReference type="NCBI Taxonomy" id="485916"/>
    <lineage>
        <taxon>Bacteria</taxon>
        <taxon>Bacillati</taxon>
        <taxon>Bacillota</taxon>
        <taxon>Clostridia</taxon>
        <taxon>Eubacteriales</taxon>
        <taxon>Peptococcaceae</taxon>
        <taxon>Desulfofarcimen</taxon>
    </lineage>
</organism>
<dbReference type="InterPro" id="IPR002686">
    <property type="entry name" value="Transposase_17"/>
</dbReference>
<dbReference type="Pfam" id="PF01797">
    <property type="entry name" value="Y1_Tnp"/>
    <property type="match status" value="1"/>
</dbReference>
<evidence type="ECO:0000313" key="3">
    <source>
        <dbReference type="Proteomes" id="UP000002217"/>
    </source>
</evidence>
<dbReference type="Proteomes" id="UP000002217">
    <property type="component" value="Chromosome"/>
</dbReference>
<dbReference type="GO" id="GO:0006313">
    <property type="term" value="P:DNA transposition"/>
    <property type="evidence" value="ECO:0007669"/>
    <property type="project" value="InterPro"/>
</dbReference>